<evidence type="ECO:0000256" key="6">
    <source>
        <dbReference type="ARBA" id="ARBA00023136"/>
    </source>
</evidence>
<evidence type="ECO:0000256" key="1">
    <source>
        <dbReference type="ARBA" id="ARBA00008025"/>
    </source>
</evidence>
<dbReference type="InterPro" id="IPR001388">
    <property type="entry name" value="Synaptobrevin-like"/>
</dbReference>
<dbReference type="OrthoDB" id="248747at2759"/>
<dbReference type="Pfam" id="PF13774">
    <property type="entry name" value="Longin"/>
    <property type="match status" value="1"/>
</dbReference>
<evidence type="ECO:0000256" key="3">
    <source>
        <dbReference type="ARBA" id="ARBA00022692"/>
    </source>
</evidence>
<dbReference type="SUPFAM" id="SSF64356">
    <property type="entry name" value="SNARE-like"/>
    <property type="match status" value="1"/>
</dbReference>
<feature type="transmembrane region" description="Helical" evidence="9">
    <location>
        <begin position="208"/>
        <end position="229"/>
    </location>
</feature>
<sequence length="242" mass="26837">MPISYCVVGNKHCALAEYSSTNNGANTSLLSTLSPTNGSKKVKEIAASLLTRLNFEKRELEMDAIDCDGQTYSYLVDDEIAYICVADATVGKAAVTAFLKHIKTQFDEQFGIRGKMTKLKLDMQRDFAPILKNNMELMSSKGGMQKLDALRKDLDNVKESMQVNIGKVLERGDKIELLVDKSESLNSSADAFAKSSRDLRRALWLQNVKMYICAALVILVLIVLMVLYFKKKTSSSDKATAL</sequence>
<reference evidence="12 13" key="1">
    <citation type="journal article" date="2014" name="Genome Biol. Evol.">
        <title>The secreted proteins of Achlya hypogyna and Thraustotheca clavata identify the ancestral oomycete secretome and reveal gene acquisitions by horizontal gene transfer.</title>
        <authorList>
            <person name="Misner I."/>
            <person name="Blouin N."/>
            <person name="Leonard G."/>
            <person name="Richards T.A."/>
            <person name="Lane C.E."/>
        </authorList>
    </citation>
    <scope>NUCLEOTIDE SEQUENCE [LARGE SCALE GENOMIC DNA]</scope>
    <source>
        <strain evidence="12 13">ATCC 34112</strain>
    </source>
</reference>
<dbReference type="PRINTS" id="PR00219">
    <property type="entry name" value="SYNAPTOBREVN"/>
</dbReference>
<dbReference type="GO" id="GO:0012505">
    <property type="term" value="C:endomembrane system"/>
    <property type="evidence" value="ECO:0007669"/>
    <property type="project" value="UniProtKB-SubCell"/>
</dbReference>
<dbReference type="Gene3D" id="3.30.450.50">
    <property type="entry name" value="Longin domain"/>
    <property type="match status" value="1"/>
</dbReference>
<dbReference type="SMART" id="SM01270">
    <property type="entry name" value="Longin"/>
    <property type="match status" value="1"/>
</dbReference>
<dbReference type="STRING" id="74557.A0A1W0A2I1"/>
<dbReference type="InterPro" id="IPR011012">
    <property type="entry name" value="Longin-like_dom_sf"/>
</dbReference>
<keyword evidence="4" id="KW-0653">Protein transport</keyword>
<dbReference type="GO" id="GO:0005737">
    <property type="term" value="C:cytoplasm"/>
    <property type="evidence" value="ECO:0007669"/>
    <property type="project" value="UniProtKB-ARBA"/>
</dbReference>
<dbReference type="GO" id="GO:0015031">
    <property type="term" value="P:protein transport"/>
    <property type="evidence" value="ECO:0007669"/>
    <property type="project" value="UniProtKB-KW"/>
</dbReference>
<accession>A0A1W0A2I1</accession>
<dbReference type="Proteomes" id="UP000243217">
    <property type="component" value="Unassembled WGS sequence"/>
</dbReference>
<feature type="domain" description="V-SNARE coiled-coil homology" evidence="11">
    <location>
        <begin position="146"/>
        <end position="206"/>
    </location>
</feature>
<keyword evidence="13" id="KW-1185">Reference proteome</keyword>
<keyword evidence="2" id="KW-0813">Transport</keyword>
<keyword evidence="5 9" id="KW-1133">Transmembrane helix</keyword>
<evidence type="ECO:0000259" key="10">
    <source>
        <dbReference type="PROSITE" id="PS50859"/>
    </source>
</evidence>
<dbReference type="GO" id="GO:0016020">
    <property type="term" value="C:membrane"/>
    <property type="evidence" value="ECO:0007669"/>
    <property type="project" value="InterPro"/>
</dbReference>
<dbReference type="PANTHER" id="PTHR21136:SF168">
    <property type="entry name" value="VESICLE-ASSOCIATED MEMBRANE PROTEIN 9"/>
    <property type="match status" value="1"/>
</dbReference>
<evidence type="ECO:0000256" key="4">
    <source>
        <dbReference type="ARBA" id="ARBA00022927"/>
    </source>
</evidence>
<keyword evidence="8" id="KW-0175">Coiled coil</keyword>
<dbReference type="PROSITE" id="PS00417">
    <property type="entry name" value="SYNAPTOBREVIN"/>
    <property type="match status" value="1"/>
</dbReference>
<evidence type="ECO:0000259" key="11">
    <source>
        <dbReference type="PROSITE" id="PS50892"/>
    </source>
</evidence>
<dbReference type="GO" id="GO:0016192">
    <property type="term" value="P:vesicle-mediated transport"/>
    <property type="evidence" value="ECO:0007669"/>
    <property type="project" value="InterPro"/>
</dbReference>
<dbReference type="PANTHER" id="PTHR21136">
    <property type="entry name" value="SNARE PROTEINS"/>
    <property type="match status" value="1"/>
</dbReference>
<evidence type="ECO:0000313" key="12">
    <source>
        <dbReference type="EMBL" id="OQS04496.1"/>
    </source>
</evidence>
<dbReference type="Gene3D" id="1.20.5.110">
    <property type="match status" value="1"/>
</dbReference>
<evidence type="ECO:0000256" key="2">
    <source>
        <dbReference type="ARBA" id="ARBA00022448"/>
    </source>
</evidence>
<feature type="domain" description="Longin" evidence="10">
    <location>
        <begin position="14"/>
        <end position="131"/>
    </location>
</feature>
<comment type="similarity">
    <text evidence="1">Belongs to the synaptobrevin family.</text>
</comment>
<comment type="subcellular location">
    <subcellularLocation>
        <location evidence="7">Endomembrane system</location>
        <topology evidence="7">Single-pass type IV membrane protein</topology>
    </subcellularLocation>
</comment>
<proteinExistence type="inferred from homology"/>
<dbReference type="CDD" id="cd14824">
    <property type="entry name" value="Longin"/>
    <property type="match status" value="1"/>
</dbReference>
<gene>
    <name evidence="12" type="ORF">THRCLA_03277</name>
</gene>
<dbReference type="SUPFAM" id="SSF58038">
    <property type="entry name" value="SNARE fusion complex"/>
    <property type="match status" value="1"/>
</dbReference>
<dbReference type="EMBL" id="JNBS01000605">
    <property type="protein sequence ID" value="OQS04496.1"/>
    <property type="molecule type" value="Genomic_DNA"/>
</dbReference>
<evidence type="ECO:0000256" key="7">
    <source>
        <dbReference type="ARBA" id="ARBA00046280"/>
    </source>
</evidence>
<dbReference type="FunFam" id="1.20.5.110:FF:000004">
    <property type="entry name" value="Vesicle-associated membrane protein 7"/>
    <property type="match status" value="1"/>
</dbReference>
<dbReference type="Pfam" id="PF00957">
    <property type="entry name" value="Synaptobrevin"/>
    <property type="match status" value="1"/>
</dbReference>
<dbReference type="AlphaFoldDB" id="A0A1W0A2I1"/>
<dbReference type="InterPro" id="IPR042855">
    <property type="entry name" value="V_SNARE_CC"/>
</dbReference>
<organism evidence="12 13">
    <name type="scientific">Thraustotheca clavata</name>
    <dbReference type="NCBI Taxonomy" id="74557"/>
    <lineage>
        <taxon>Eukaryota</taxon>
        <taxon>Sar</taxon>
        <taxon>Stramenopiles</taxon>
        <taxon>Oomycota</taxon>
        <taxon>Saprolegniomycetes</taxon>
        <taxon>Saprolegniales</taxon>
        <taxon>Achlyaceae</taxon>
        <taxon>Thraustotheca</taxon>
    </lineage>
</organism>
<evidence type="ECO:0000256" key="5">
    <source>
        <dbReference type="ARBA" id="ARBA00022989"/>
    </source>
</evidence>
<evidence type="ECO:0000256" key="9">
    <source>
        <dbReference type="SAM" id="Phobius"/>
    </source>
</evidence>
<comment type="caution">
    <text evidence="12">The sequence shown here is derived from an EMBL/GenBank/DDBJ whole genome shotgun (WGS) entry which is preliminary data.</text>
</comment>
<keyword evidence="3 9" id="KW-0812">Transmembrane</keyword>
<dbReference type="CDD" id="cd15843">
    <property type="entry name" value="R-SNARE"/>
    <property type="match status" value="1"/>
</dbReference>
<name>A0A1W0A2I1_9STRA</name>
<evidence type="ECO:0000256" key="8">
    <source>
        <dbReference type="PROSITE-ProRule" id="PRU00290"/>
    </source>
</evidence>
<protein>
    <submittedName>
        <fullName evidence="12">Vesicle-associated membrane protein</fullName>
    </submittedName>
</protein>
<dbReference type="PROSITE" id="PS50859">
    <property type="entry name" value="LONGIN"/>
    <property type="match status" value="1"/>
</dbReference>
<keyword evidence="6 9" id="KW-0472">Membrane</keyword>
<evidence type="ECO:0000313" key="13">
    <source>
        <dbReference type="Proteomes" id="UP000243217"/>
    </source>
</evidence>
<dbReference type="PROSITE" id="PS50892">
    <property type="entry name" value="V_SNARE"/>
    <property type="match status" value="1"/>
</dbReference>
<dbReference type="InterPro" id="IPR051097">
    <property type="entry name" value="Synaptobrevin-like_transport"/>
</dbReference>
<dbReference type="InterPro" id="IPR010908">
    <property type="entry name" value="Longin_dom"/>
</dbReference>